<comment type="caution">
    <text evidence="1">The sequence shown here is derived from an EMBL/GenBank/DDBJ whole genome shotgun (WGS) entry which is preliminary data.</text>
</comment>
<dbReference type="EMBL" id="JAIBSC010000088">
    <property type="protein sequence ID" value="KAH1899120.1"/>
    <property type="molecule type" value="Genomic_DNA"/>
</dbReference>
<accession>A0A9P8NEA5</accession>
<evidence type="ECO:0000313" key="1">
    <source>
        <dbReference type="EMBL" id="KAH1899120.1"/>
    </source>
</evidence>
<organism evidence="1 2">
    <name type="scientific">Aspergillus fumigatus</name>
    <name type="common">Neosartorya fumigata</name>
    <dbReference type="NCBI Taxonomy" id="746128"/>
    <lineage>
        <taxon>Eukaryota</taxon>
        <taxon>Fungi</taxon>
        <taxon>Dikarya</taxon>
        <taxon>Ascomycota</taxon>
        <taxon>Pezizomycotina</taxon>
        <taxon>Eurotiomycetes</taxon>
        <taxon>Eurotiomycetidae</taxon>
        <taxon>Eurotiales</taxon>
        <taxon>Aspergillaceae</taxon>
        <taxon>Aspergillus</taxon>
        <taxon>Aspergillus subgen. Fumigati</taxon>
    </lineage>
</organism>
<reference evidence="1" key="1">
    <citation type="submission" date="2021-08" db="EMBL/GenBank/DDBJ databases">
        <title>Global Aspergillus fumigatus from environmental and clinical sources.</title>
        <authorList>
            <person name="Barber A."/>
            <person name="Sae-Ong T."/>
        </authorList>
    </citation>
    <scope>NUCLEOTIDE SEQUENCE</scope>
    <source>
        <strain evidence="1">NRZ-2016-071</strain>
    </source>
</reference>
<sequence length="145" mass="16113">MNTTITGRMLLQQAELQVPAEQSPQHGHHEQDLHQESIFPSKLAMCYETLSVNDADERVGGRIERRGECQACNNMAIPVSALEAAVEQSKTVLGELVDVFNQPHVSTAGTDWRDAISELLESARKTESRYSGARGYGRRQIVPHQ</sequence>
<dbReference type="AlphaFoldDB" id="A0A9P8NEA5"/>
<protein>
    <submittedName>
        <fullName evidence="1">Uncharacterized protein</fullName>
    </submittedName>
</protein>
<dbReference type="Proteomes" id="UP000813423">
    <property type="component" value="Unassembled WGS sequence"/>
</dbReference>
<proteinExistence type="predicted"/>
<name>A0A9P8NEA5_ASPFM</name>
<evidence type="ECO:0000313" key="2">
    <source>
        <dbReference type="Proteomes" id="UP000813423"/>
    </source>
</evidence>
<gene>
    <name evidence="1" type="ORF">KXV57_009158</name>
</gene>